<feature type="transmembrane region" description="Helical" evidence="14">
    <location>
        <begin position="62"/>
        <end position="82"/>
    </location>
</feature>
<dbReference type="PANTHER" id="PTHR45528">
    <property type="entry name" value="SENSOR HISTIDINE KINASE CPXA"/>
    <property type="match status" value="1"/>
</dbReference>
<organism evidence="16 17">
    <name type="scientific">Maledivibacter halophilus</name>
    <dbReference type="NCBI Taxonomy" id="36842"/>
    <lineage>
        <taxon>Bacteria</taxon>
        <taxon>Bacillati</taxon>
        <taxon>Bacillota</taxon>
        <taxon>Clostridia</taxon>
        <taxon>Peptostreptococcales</taxon>
        <taxon>Caminicellaceae</taxon>
        <taxon>Maledivibacter</taxon>
    </lineage>
</organism>
<dbReference type="EMBL" id="FUZT01000003">
    <property type="protein sequence ID" value="SKC54313.1"/>
    <property type="molecule type" value="Genomic_DNA"/>
</dbReference>
<dbReference type="InterPro" id="IPR003594">
    <property type="entry name" value="HATPase_dom"/>
</dbReference>
<dbReference type="SMART" id="SM00387">
    <property type="entry name" value="HATPase_c"/>
    <property type="match status" value="1"/>
</dbReference>
<dbReference type="CDD" id="cd00082">
    <property type="entry name" value="HisKA"/>
    <property type="match status" value="1"/>
</dbReference>
<keyword evidence="11 14" id="KW-1133">Transmembrane helix</keyword>
<evidence type="ECO:0000256" key="10">
    <source>
        <dbReference type="ARBA" id="ARBA00022840"/>
    </source>
</evidence>
<keyword evidence="4" id="KW-1003">Cell membrane</keyword>
<dbReference type="InterPro" id="IPR003661">
    <property type="entry name" value="HisK_dim/P_dom"/>
</dbReference>
<evidence type="ECO:0000256" key="1">
    <source>
        <dbReference type="ARBA" id="ARBA00000085"/>
    </source>
</evidence>
<dbReference type="InterPro" id="IPR005467">
    <property type="entry name" value="His_kinase_dom"/>
</dbReference>
<dbReference type="SMART" id="SM00388">
    <property type="entry name" value="HisKA"/>
    <property type="match status" value="1"/>
</dbReference>
<dbReference type="PROSITE" id="PS50109">
    <property type="entry name" value="HIS_KIN"/>
    <property type="match status" value="1"/>
</dbReference>
<name>A0A1T5JSF8_9FIRM</name>
<evidence type="ECO:0000256" key="12">
    <source>
        <dbReference type="ARBA" id="ARBA00023012"/>
    </source>
</evidence>
<evidence type="ECO:0000256" key="9">
    <source>
        <dbReference type="ARBA" id="ARBA00022777"/>
    </source>
</evidence>
<dbReference type="OrthoDB" id="9792991at2"/>
<evidence type="ECO:0000259" key="15">
    <source>
        <dbReference type="PROSITE" id="PS50109"/>
    </source>
</evidence>
<keyword evidence="17" id="KW-1185">Reference proteome</keyword>
<dbReference type="Gene3D" id="1.10.287.130">
    <property type="match status" value="1"/>
</dbReference>
<dbReference type="GO" id="GO:0000155">
    <property type="term" value="F:phosphorelay sensor kinase activity"/>
    <property type="evidence" value="ECO:0007669"/>
    <property type="project" value="InterPro"/>
</dbReference>
<dbReference type="InterPro" id="IPR036097">
    <property type="entry name" value="HisK_dim/P_sf"/>
</dbReference>
<keyword evidence="9 16" id="KW-0418">Kinase</keyword>
<evidence type="ECO:0000256" key="13">
    <source>
        <dbReference type="ARBA" id="ARBA00023136"/>
    </source>
</evidence>
<dbReference type="EC" id="2.7.13.3" evidence="3"/>
<dbReference type="Pfam" id="PF00512">
    <property type="entry name" value="HisKA"/>
    <property type="match status" value="1"/>
</dbReference>
<evidence type="ECO:0000256" key="3">
    <source>
        <dbReference type="ARBA" id="ARBA00012438"/>
    </source>
</evidence>
<keyword evidence="5" id="KW-0597">Phosphoprotein</keyword>
<keyword evidence="6" id="KW-0808">Transferase</keyword>
<evidence type="ECO:0000256" key="8">
    <source>
        <dbReference type="ARBA" id="ARBA00022741"/>
    </source>
</evidence>
<evidence type="ECO:0000313" key="17">
    <source>
        <dbReference type="Proteomes" id="UP000190285"/>
    </source>
</evidence>
<dbReference type="GO" id="GO:0005524">
    <property type="term" value="F:ATP binding"/>
    <property type="evidence" value="ECO:0007669"/>
    <property type="project" value="UniProtKB-KW"/>
</dbReference>
<keyword evidence="7 14" id="KW-0812">Transmembrane</keyword>
<evidence type="ECO:0000256" key="14">
    <source>
        <dbReference type="SAM" id="Phobius"/>
    </source>
</evidence>
<dbReference type="AlphaFoldDB" id="A0A1T5JSF8"/>
<dbReference type="SUPFAM" id="SSF47384">
    <property type="entry name" value="Homodimeric domain of signal transducing histidine kinase"/>
    <property type="match status" value="1"/>
</dbReference>
<dbReference type="Gene3D" id="3.30.565.10">
    <property type="entry name" value="Histidine kinase-like ATPase, C-terminal domain"/>
    <property type="match status" value="1"/>
</dbReference>
<dbReference type="STRING" id="36842.SAMN02194393_01296"/>
<accession>A0A1T5JSF8</accession>
<evidence type="ECO:0000256" key="5">
    <source>
        <dbReference type="ARBA" id="ARBA00022553"/>
    </source>
</evidence>
<keyword evidence="12" id="KW-0902">Two-component regulatory system</keyword>
<keyword evidence="8" id="KW-0547">Nucleotide-binding</keyword>
<comment type="subcellular location">
    <subcellularLocation>
        <location evidence="2">Cell membrane</location>
        <topology evidence="2">Multi-pass membrane protein</topology>
    </subcellularLocation>
</comment>
<evidence type="ECO:0000313" key="16">
    <source>
        <dbReference type="EMBL" id="SKC54313.1"/>
    </source>
</evidence>
<evidence type="ECO:0000256" key="7">
    <source>
        <dbReference type="ARBA" id="ARBA00022692"/>
    </source>
</evidence>
<reference evidence="16 17" key="1">
    <citation type="submission" date="2017-02" db="EMBL/GenBank/DDBJ databases">
        <authorList>
            <person name="Peterson S.W."/>
        </authorList>
    </citation>
    <scope>NUCLEOTIDE SEQUENCE [LARGE SCALE GENOMIC DNA]</scope>
    <source>
        <strain evidence="16 17">M1</strain>
    </source>
</reference>
<keyword evidence="10" id="KW-0067">ATP-binding</keyword>
<comment type="catalytic activity">
    <reaction evidence="1">
        <text>ATP + protein L-histidine = ADP + protein N-phospho-L-histidine.</text>
        <dbReference type="EC" id="2.7.13.3"/>
    </reaction>
</comment>
<dbReference type="InterPro" id="IPR050398">
    <property type="entry name" value="HssS/ArlS-like"/>
</dbReference>
<feature type="domain" description="Histidine kinase" evidence="15">
    <location>
        <begin position="150"/>
        <end position="351"/>
    </location>
</feature>
<evidence type="ECO:0000256" key="11">
    <source>
        <dbReference type="ARBA" id="ARBA00022989"/>
    </source>
</evidence>
<keyword evidence="13 14" id="KW-0472">Membrane</keyword>
<feature type="transmembrane region" description="Helical" evidence="14">
    <location>
        <begin position="21"/>
        <end position="42"/>
    </location>
</feature>
<evidence type="ECO:0000256" key="6">
    <source>
        <dbReference type="ARBA" id="ARBA00022679"/>
    </source>
</evidence>
<dbReference type="InterPro" id="IPR036890">
    <property type="entry name" value="HATPase_C_sf"/>
</dbReference>
<protein>
    <recommendedName>
        <fullName evidence="3">histidine kinase</fullName>
        <ecNumber evidence="3">2.7.13.3</ecNumber>
    </recommendedName>
</protein>
<dbReference type="GO" id="GO:0005886">
    <property type="term" value="C:plasma membrane"/>
    <property type="evidence" value="ECO:0007669"/>
    <property type="project" value="UniProtKB-SubCell"/>
</dbReference>
<evidence type="ECO:0000256" key="2">
    <source>
        <dbReference type="ARBA" id="ARBA00004651"/>
    </source>
</evidence>
<evidence type="ECO:0000256" key="4">
    <source>
        <dbReference type="ARBA" id="ARBA00022475"/>
    </source>
</evidence>
<proteinExistence type="predicted"/>
<dbReference type="PANTHER" id="PTHR45528:SF1">
    <property type="entry name" value="SENSOR HISTIDINE KINASE CPXA"/>
    <property type="match status" value="1"/>
</dbReference>
<dbReference type="Pfam" id="PF02518">
    <property type="entry name" value="HATPase_c"/>
    <property type="match status" value="1"/>
</dbReference>
<sequence length="353" mass="41362">MLCIKNKQYKKIIKQFLLLSLKFLPLLVAPFFFLYKLSFWYIDHFLLNLSYTYNLYRLKDFCLILNMILCFFLYIGLISIFIKKRLSYLEYIINCIYNIKGGDIEKDILIEGDDELAHLSLHINELRQELAKKQMIEDHRRNAQNSLLASISHDLRTPLTSLIGYLEILSDNGLEDNDKRMKYTKLCLNRGLQLNDLVNSAFEYFYLEGEKTDITALLRCNSTQNLISIINQRLDILEDNGFTYTISFKPYKYALVYDIRLIERLFDNIFTNIIRYGDHCTTVTVTVIVEKDFLQIVISNGVNPKNSLYTVNSTGIGLMNCKKIMELHKGEFLTRSDNRCYKSIIKFPIQNKG</sequence>
<dbReference type="SUPFAM" id="SSF55874">
    <property type="entry name" value="ATPase domain of HSP90 chaperone/DNA topoisomerase II/histidine kinase"/>
    <property type="match status" value="1"/>
</dbReference>
<dbReference type="Proteomes" id="UP000190285">
    <property type="component" value="Unassembled WGS sequence"/>
</dbReference>
<gene>
    <name evidence="16" type="ORF">SAMN02194393_01296</name>
</gene>